<dbReference type="OrthoDB" id="619536at2759"/>
<feature type="domain" description="Ubiquinone biosynthesis protein COQ9 HTH" evidence="11">
    <location>
        <begin position="612"/>
        <end position="641"/>
    </location>
</feature>
<feature type="domain" description="COQ9 C-terminal" evidence="10">
    <location>
        <begin position="725"/>
        <end position="795"/>
    </location>
</feature>
<gene>
    <name evidence="12" type="ORF">HCN44_006510</name>
</gene>
<dbReference type="InterPro" id="IPR013877">
    <property type="entry name" value="YAP-bd/ALF4/Glomulin"/>
</dbReference>
<dbReference type="Pfam" id="PF21392">
    <property type="entry name" value="COQ9_N"/>
    <property type="match status" value="1"/>
</dbReference>
<dbReference type="PANTHER" id="PTHR21427">
    <property type="entry name" value="UBIQUINONE BIOSYNTHESIS PROTEIN COQ9, MITOCHONDRIAL"/>
    <property type="match status" value="1"/>
</dbReference>
<dbReference type="Proteomes" id="UP000639338">
    <property type="component" value="Unassembled WGS sequence"/>
</dbReference>
<dbReference type="Pfam" id="PF08511">
    <property type="entry name" value="COQ9"/>
    <property type="match status" value="1"/>
</dbReference>
<dbReference type="InterPro" id="IPR048674">
    <property type="entry name" value="COQ9_HTH"/>
</dbReference>
<dbReference type="AlphaFoldDB" id="A0A835CVI3"/>
<evidence type="ECO:0000313" key="13">
    <source>
        <dbReference type="Proteomes" id="UP000639338"/>
    </source>
</evidence>
<evidence type="ECO:0000256" key="1">
    <source>
        <dbReference type="ARBA" id="ARBA00004173"/>
    </source>
</evidence>
<keyword evidence="4 8" id="KW-0831">Ubiquinone biosynthesis</keyword>
<sequence length="835" mass="95008">MTEISSLEFVKAAKECLERNQPESLIELFKNNENEKLYIKTANELVPIIANNLNSSNLNGNKLLFKTCEDILEIIADTCDPVDMVLLLCEQAEDDDVKFQALLKPLIMSMRKGNLSETVDFFTISTRAYIEDLPQPQNQNPDDENTSAVPSKDDKLITQRLLSIQDSIVVHLKPLIEDMSSDFNIKPKIILSMLNLLLNLFGKPFIYLNIKDDDENNTNFHNLAEQIVKLECDPFKLLKIIDNRRRKIASNDTSDDEEDQSKVHMIEKRFLDVEVSNLTYGYFYLTLLTSSQLKSIIPQVYNPHWVMINCCYLANELLAKPEYALVTKGLRLIDSVIQTVDNESIQHGALKVPIHINLLTTLSQVMMYNDCSSERQLSLKIFKCYVDLFTMRARYLLIQHLFDIKRHSGFRALIINLLKSFIIKSLEATPHCQYFIGNKLMTIVKKICKISDDDSTDLVDISDEVTGILNLLRYLFIRDKENITGIWMLTDFIQQNYLEKIQKHIVASRNHWKVELNSLEEKVKHPGGSNDDSKVSVSVGGMNLPDISTSEKIKMGHQALTAIDMIESILIRVNECLENNPLKLKSNKVHTNTKEEKTANSNKQETEDEYEKGIKRKILSASLSFVPEHGWSQQAISAGAESIGYPGVIHGLFPKGGIELVQHFYSNCNAELNKILKNESSVADELKKAPNVYVKDAVETRLRMVVPYKSTWPQAMALMTLPPNVPTSLANLLTMVDDICYYAGDRSVDFNWYTRRVVLAGIYKTTELYLLQDTSADHKATWQFLERRIEDAVHLHDVLNSTDLPPADQAFNQASEAASAAFKTARNILGLNWNR</sequence>
<keyword evidence="6 8" id="KW-0446">Lipid-binding</keyword>
<dbReference type="EMBL" id="JACMRX010000002">
    <property type="protein sequence ID" value="KAF7995403.1"/>
    <property type="molecule type" value="Genomic_DNA"/>
</dbReference>
<evidence type="ECO:0000256" key="3">
    <source>
        <dbReference type="ARBA" id="ARBA00010766"/>
    </source>
</evidence>
<comment type="subcellular location">
    <subcellularLocation>
        <location evidence="1 8">Mitochondrion</location>
    </subcellularLocation>
</comment>
<comment type="caution">
    <text evidence="12">The sequence shown here is derived from an EMBL/GenBank/DDBJ whole genome shotgun (WGS) entry which is preliminary data.</text>
</comment>
<evidence type="ECO:0000256" key="2">
    <source>
        <dbReference type="ARBA" id="ARBA00004749"/>
    </source>
</evidence>
<dbReference type="NCBIfam" id="TIGR02396">
    <property type="entry name" value="diverge_rpsU"/>
    <property type="match status" value="1"/>
</dbReference>
<proteinExistence type="inferred from homology"/>
<keyword evidence="13" id="KW-1185">Reference proteome</keyword>
<dbReference type="GO" id="GO:0005743">
    <property type="term" value="C:mitochondrial inner membrane"/>
    <property type="evidence" value="ECO:0007669"/>
    <property type="project" value="TreeGrafter"/>
</dbReference>
<dbReference type="InterPro" id="IPR012762">
    <property type="entry name" value="Ubiq_biosynth_COQ9"/>
</dbReference>
<dbReference type="UniPathway" id="UPA00232"/>
<dbReference type="Pfam" id="PF08568">
    <property type="entry name" value="Kinetochor_Ybp2"/>
    <property type="match status" value="1"/>
</dbReference>
<evidence type="ECO:0000256" key="7">
    <source>
        <dbReference type="ARBA" id="ARBA00023128"/>
    </source>
</evidence>
<name>A0A835CVI3_APHGI</name>
<comment type="similarity">
    <text evidence="3 8">Belongs to the COQ9 family.</text>
</comment>
<organism evidence="12 13">
    <name type="scientific">Aphidius gifuensis</name>
    <name type="common">Parasitoid wasp</name>
    <dbReference type="NCBI Taxonomy" id="684658"/>
    <lineage>
        <taxon>Eukaryota</taxon>
        <taxon>Metazoa</taxon>
        <taxon>Ecdysozoa</taxon>
        <taxon>Arthropoda</taxon>
        <taxon>Hexapoda</taxon>
        <taxon>Insecta</taxon>
        <taxon>Pterygota</taxon>
        <taxon>Neoptera</taxon>
        <taxon>Endopterygota</taxon>
        <taxon>Hymenoptera</taxon>
        <taxon>Apocrita</taxon>
        <taxon>Ichneumonoidea</taxon>
        <taxon>Braconidae</taxon>
        <taxon>Aphidiinae</taxon>
        <taxon>Aphidius</taxon>
    </lineage>
</organism>
<evidence type="ECO:0000256" key="4">
    <source>
        <dbReference type="ARBA" id="ARBA00022688"/>
    </source>
</evidence>
<evidence type="ECO:0000313" key="12">
    <source>
        <dbReference type="EMBL" id="KAF7995403.1"/>
    </source>
</evidence>
<dbReference type="PANTHER" id="PTHR21427:SF19">
    <property type="entry name" value="UBIQUINONE BIOSYNTHESIS PROTEIN COQ9, MITOCHONDRIAL"/>
    <property type="match status" value="1"/>
</dbReference>
<keyword evidence="7 8" id="KW-0496">Mitochondrion</keyword>
<feature type="region of interest" description="Disordered" evidence="9">
    <location>
        <begin position="588"/>
        <end position="609"/>
    </location>
</feature>
<dbReference type="Gene3D" id="1.10.357.10">
    <property type="entry name" value="Tetracycline Repressor, domain 2"/>
    <property type="match status" value="1"/>
</dbReference>
<keyword evidence="5" id="KW-0809">Transit peptide</keyword>
<evidence type="ECO:0000256" key="8">
    <source>
        <dbReference type="RuleBase" id="RU366063"/>
    </source>
</evidence>
<comment type="function">
    <text evidence="8">Membrane-associated protein that warps the membrane surface to access and bind aromatic isoprenes with high specificity, including ubiquinone (CoQ) isoprene intermediates and presents them directly to Coq7, therefore facilitating the Coq7-mediated hydroxylase step. Participates in the biosynthesis of coenzyme Q, also named ubiquinone, an essential lipid-soluble electron transporter for aerobic cellular respiration.</text>
</comment>
<evidence type="ECO:0000256" key="9">
    <source>
        <dbReference type="SAM" id="MobiDB-lite"/>
    </source>
</evidence>
<comment type="pathway">
    <text evidence="2 8">Cofactor biosynthesis; ubiquinone biosynthesis.</text>
</comment>
<protein>
    <recommendedName>
        <fullName evidence="8">Ubiquinone biosynthesis protein</fullName>
    </recommendedName>
</protein>
<reference evidence="12 13" key="1">
    <citation type="submission" date="2020-08" db="EMBL/GenBank/DDBJ databases">
        <title>Aphidius gifuensis genome sequencing and assembly.</title>
        <authorList>
            <person name="Du Z."/>
        </authorList>
    </citation>
    <scope>NUCLEOTIDE SEQUENCE [LARGE SCALE GENOMIC DNA]</scope>
    <source>
        <strain evidence="12">YNYX2018</strain>
        <tissue evidence="12">Adults</tissue>
    </source>
</reference>
<evidence type="ECO:0000256" key="6">
    <source>
        <dbReference type="ARBA" id="ARBA00023121"/>
    </source>
</evidence>
<evidence type="ECO:0000259" key="10">
    <source>
        <dbReference type="Pfam" id="PF08511"/>
    </source>
</evidence>
<dbReference type="GO" id="GO:0008289">
    <property type="term" value="F:lipid binding"/>
    <property type="evidence" value="ECO:0007669"/>
    <property type="project" value="UniProtKB-UniRule"/>
</dbReference>
<accession>A0A835CVI3</accession>
<dbReference type="InterPro" id="IPR013718">
    <property type="entry name" value="COQ9_C"/>
</dbReference>
<evidence type="ECO:0000256" key="5">
    <source>
        <dbReference type="ARBA" id="ARBA00022946"/>
    </source>
</evidence>
<evidence type="ECO:0000259" key="11">
    <source>
        <dbReference type="Pfam" id="PF21392"/>
    </source>
</evidence>
<dbReference type="GO" id="GO:0006744">
    <property type="term" value="P:ubiquinone biosynthetic process"/>
    <property type="evidence" value="ECO:0007669"/>
    <property type="project" value="UniProtKB-UniRule"/>
</dbReference>
<dbReference type="FunFam" id="1.10.357.10:FF:000004">
    <property type="entry name" value="Ubiquinone biosynthesis protein COQ9, mitochondrial"/>
    <property type="match status" value="1"/>
</dbReference>